<organism evidence="8 9">
    <name type="scientific">Onishia taeanensis</name>
    <dbReference type="NCBI Taxonomy" id="284577"/>
    <lineage>
        <taxon>Bacteria</taxon>
        <taxon>Pseudomonadati</taxon>
        <taxon>Pseudomonadota</taxon>
        <taxon>Gammaproteobacteria</taxon>
        <taxon>Oceanospirillales</taxon>
        <taxon>Halomonadaceae</taxon>
        <taxon>Onishia</taxon>
    </lineage>
</organism>
<dbReference type="Gene3D" id="1.20.1250.20">
    <property type="entry name" value="MFS general substrate transporter like domains"/>
    <property type="match status" value="2"/>
</dbReference>
<dbReference type="InterPro" id="IPR011701">
    <property type="entry name" value="MFS"/>
</dbReference>
<evidence type="ECO:0000313" key="8">
    <source>
        <dbReference type="EMBL" id="RAR64286.1"/>
    </source>
</evidence>
<keyword evidence="3 6" id="KW-0812">Transmembrane</keyword>
<evidence type="ECO:0000313" key="9">
    <source>
        <dbReference type="Proteomes" id="UP000249700"/>
    </source>
</evidence>
<feature type="transmembrane region" description="Helical" evidence="6">
    <location>
        <begin position="78"/>
        <end position="97"/>
    </location>
</feature>
<dbReference type="EMBL" id="QLSX01000001">
    <property type="protein sequence ID" value="RAR64286.1"/>
    <property type="molecule type" value="Genomic_DNA"/>
</dbReference>
<evidence type="ECO:0000256" key="2">
    <source>
        <dbReference type="ARBA" id="ARBA00022475"/>
    </source>
</evidence>
<feature type="transmembrane region" description="Helical" evidence="6">
    <location>
        <begin position="337"/>
        <end position="360"/>
    </location>
</feature>
<dbReference type="CDD" id="cd17324">
    <property type="entry name" value="MFS_NepI_like"/>
    <property type="match status" value="1"/>
</dbReference>
<proteinExistence type="predicted"/>
<dbReference type="InterPro" id="IPR020846">
    <property type="entry name" value="MFS_dom"/>
</dbReference>
<dbReference type="AlphaFoldDB" id="A0A328Y4N8"/>
<accession>A0A328Y4N8</accession>
<feature type="transmembrane region" description="Helical" evidence="6">
    <location>
        <begin position="210"/>
        <end position="231"/>
    </location>
</feature>
<keyword evidence="2" id="KW-1003">Cell membrane</keyword>
<protein>
    <submittedName>
        <fullName evidence="8">Putative MFS family arabinose efflux permease</fullName>
    </submittedName>
</protein>
<dbReference type="PANTHER" id="PTHR43124:SF3">
    <property type="entry name" value="CHLORAMPHENICOL EFFLUX PUMP RV0191"/>
    <property type="match status" value="1"/>
</dbReference>
<reference evidence="8 9" key="1">
    <citation type="submission" date="2018-06" db="EMBL/GenBank/DDBJ databases">
        <title>Comparative analysis of microorganisms from saline springs in Andes Mountain Range, Colombia.</title>
        <authorList>
            <person name="Rubin E."/>
        </authorList>
    </citation>
    <scope>NUCLEOTIDE SEQUENCE [LARGE SCALE GENOMIC DNA]</scope>
    <source>
        <strain evidence="8 9">USBA-857</strain>
    </source>
</reference>
<dbReference type="OrthoDB" id="9788453at2"/>
<evidence type="ECO:0000256" key="5">
    <source>
        <dbReference type="ARBA" id="ARBA00023136"/>
    </source>
</evidence>
<evidence type="ECO:0000256" key="6">
    <source>
        <dbReference type="SAM" id="Phobius"/>
    </source>
</evidence>
<gene>
    <name evidence="8" type="ORF">BCL93_101105</name>
</gene>
<dbReference type="InterPro" id="IPR050189">
    <property type="entry name" value="MFS_Efflux_Transporters"/>
</dbReference>
<feature type="transmembrane region" description="Helical" evidence="6">
    <location>
        <begin position="12"/>
        <end position="38"/>
    </location>
</feature>
<evidence type="ECO:0000256" key="4">
    <source>
        <dbReference type="ARBA" id="ARBA00022989"/>
    </source>
</evidence>
<feature type="transmembrane region" description="Helical" evidence="6">
    <location>
        <begin position="109"/>
        <end position="129"/>
    </location>
</feature>
<dbReference type="PANTHER" id="PTHR43124">
    <property type="entry name" value="PURINE EFFLUX PUMP PBUE"/>
    <property type="match status" value="1"/>
</dbReference>
<comment type="caution">
    <text evidence="8">The sequence shown here is derived from an EMBL/GenBank/DDBJ whole genome shotgun (WGS) entry which is preliminary data.</text>
</comment>
<dbReference type="Proteomes" id="UP000249700">
    <property type="component" value="Unassembled WGS sequence"/>
</dbReference>
<keyword evidence="5 6" id="KW-0472">Membrane</keyword>
<dbReference type="InterPro" id="IPR036259">
    <property type="entry name" value="MFS_trans_sf"/>
</dbReference>
<keyword evidence="4 6" id="KW-1133">Transmembrane helix</keyword>
<sequence length="395" mass="39845">MSAQTTTWRDWVAVTALGVGSFTIVTTELAPIGLLSGIGSDLGTPTSQAGLIVTLYAWIAVAAALFSAVVLSRMPRRPLLVALMLILALSSGVAAMAETFPALMGARVIGALSHGAFWAMIGTVGAQLVPPHRVGLATSIIFGGVSAASVLGVPLANLIGTVEGWRGAFACVAALSFAVAAVCFITLPKLPGSEGVGVAAMGRVLSNPRFLRIFAATVLAITAHFMAFTYIEPYLGAQSGITPSAIAPLLFAFGGAGLAANVVTGSLIDRRLKSVLLVALCLASVALWLLSTLADVLGLPGTTLMLILWGGAIAAVLVGFQTWILKEAGADALPASAIYVAIFNGAIGLGAILGASVLTLAGLSKIFLIAATATAMGTLAIVLLASPATVPESAE</sequence>
<comment type="subcellular location">
    <subcellularLocation>
        <location evidence="1">Cell membrane</location>
        <topology evidence="1">Multi-pass membrane protein</topology>
    </subcellularLocation>
</comment>
<feature type="transmembrane region" description="Helical" evidence="6">
    <location>
        <begin position="165"/>
        <end position="187"/>
    </location>
</feature>
<dbReference type="RefSeq" id="WP_112053163.1">
    <property type="nucleotide sequence ID" value="NZ_QLSX01000001.1"/>
</dbReference>
<feature type="transmembrane region" description="Helical" evidence="6">
    <location>
        <begin position="366"/>
        <end position="385"/>
    </location>
</feature>
<evidence type="ECO:0000256" key="1">
    <source>
        <dbReference type="ARBA" id="ARBA00004651"/>
    </source>
</evidence>
<feature type="transmembrane region" description="Helical" evidence="6">
    <location>
        <begin position="306"/>
        <end position="325"/>
    </location>
</feature>
<dbReference type="GO" id="GO:0022857">
    <property type="term" value="F:transmembrane transporter activity"/>
    <property type="evidence" value="ECO:0007669"/>
    <property type="project" value="InterPro"/>
</dbReference>
<evidence type="ECO:0000259" key="7">
    <source>
        <dbReference type="PROSITE" id="PS50850"/>
    </source>
</evidence>
<name>A0A328Y4N8_9GAMM</name>
<feature type="domain" description="Major facilitator superfamily (MFS) profile" evidence="7">
    <location>
        <begin position="13"/>
        <end position="389"/>
    </location>
</feature>
<evidence type="ECO:0000256" key="3">
    <source>
        <dbReference type="ARBA" id="ARBA00022692"/>
    </source>
</evidence>
<feature type="transmembrane region" description="Helical" evidence="6">
    <location>
        <begin position="243"/>
        <end position="263"/>
    </location>
</feature>
<feature type="transmembrane region" description="Helical" evidence="6">
    <location>
        <begin position="275"/>
        <end position="294"/>
    </location>
</feature>
<dbReference type="PROSITE" id="PS50850">
    <property type="entry name" value="MFS"/>
    <property type="match status" value="1"/>
</dbReference>
<feature type="transmembrane region" description="Helical" evidence="6">
    <location>
        <begin position="136"/>
        <end position="159"/>
    </location>
</feature>
<feature type="transmembrane region" description="Helical" evidence="6">
    <location>
        <begin position="50"/>
        <end position="71"/>
    </location>
</feature>
<dbReference type="GO" id="GO:0005886">
    <property type="term" value="C:plasma membrane"/>
    <property type="evidence" value="ECO:0007669"/>
    <property type="project" value="UniProtKB-SubCell"/>
</dbReference>
<dbReference type="Pfam" id="PF07690">
    <property type="entry name" value="MFS_1"/>
    <property type="match status" value="1"/>
</dbReference>
<dbReference type="SUPFAM" id="SSF103473">
    <property type="entry name" value="MFS general substrate transporter"/>
    <property type="match status" value="1"/>
</dbReference>